<reference evidence="11 12" key="1">
    <citation type="journal article" date="2020" name="Mol. Plant">
        <title>The Chromosome-Based Rubber Tree Genome Provides New Insights into Spurge Genome Evolution and Rubber Biosynthesis.</title>
        <authorList>
            <person name="Liu J."/>
            <person name="Shi C."/>
            <person name="Shi C.C."/>
            <person name="Li W."/>
            <person name="Zhang Q.J."/>
            <person name="Zhang Y."/>
            <person name="Li K."/>
            <person name="Lu H.F."/>
            <person name="Shi C."/>
            <person name="Zhu S.T."/>
            <person name="Xiao Z.Y."/>
            <person name="Nan H."/>
            <person name="Yue Y."/>
            <person name="Zhu X.G."/>
            <person name="Wu Y."/>
            <person name="Hong X.N."/>
            <person name="Fan G.Y."/>
            <person name="Tong Y."/>
            <person name="Zhang D."/>
            <person name="Mao C.L."/>
            <person name="Liu Y.L."/>
            <person name="Hao S.J."/>
            <person name="Liu W.Q."/>
            <person name="Lv M.Q."/>
            <person name="Zhang H.B."/>
            <person name="Liu Y."/>
            <person name="Hu-Tang G.R."/>
            <person name="Wang J.P."/>
            <person name="Wang J.H."/>
            <person name="Sun Y.H."/>
            <person name="Ni S.B."/>
            <person name="Chen W.B."/>
            <person name="Zhang X.C."/>
            <person name="Jiao Y.N."/>
            <person name="Eichler E.E."/>
            <person name="Li G.H."/>
            <person name="Liu X."/>
            <person name="Gao L.Z."/>
        </authorList>
    </citation>
    <scope>NUCLEOTIDE SEQUENCE [LARGE SCALE GENOMIC DNA]</scope>
    <source>
        <strain evidence="12">cv. GT1</strain>
        <tissue evidence="11">Leaf</tissue>
    </source>
</reference>
<evidence type="ECO:0000256" key="3">
    <source>
        <dbReference type="ARBA" id="ARBA00022723"/>
    </source>
</evidence>
<evidence type="ECO:0000256" key="1">
    <source>
        <dbReference type="ARBA" id="ARBA00004167"/>
    </source>
</evidence>
<feature type="compositionally biased region" description="Low complexity" evidence="9">
    <location>
        <begin position="249"/>
        <end position="264"/>
    </location>
</feature>
<dbReference type="PANTHER" id="PTHR47168:SF1">
    <property type="entry name" value="OS02G0798600 PROTEIN"/>
    <property type="match status" value="1"/>
</dbReference>
<dbReference type="InterPro" id="IPR051653">
    <property type="entry name" value="E3_ligase_sorting_rcpt"/>
</dbReference>
<feature type="region of interest" description="Disordered" evidence="9">
    <location>
        <begin position="241"/>
        <end position="271"/>
    </location>
</feature>
<dbReference type="SUPFAM" id="SSF57850">
    <property type="entry name" value="RING/U-box"/>
    <property type="match status" value="1"/>
</dbReference>
<dbReference type="Pfam" id="PF13639">
    <property type="entry name" value="zf-RING_2"/>
    <property type="match status" value="1"/>
</dbReference>
<dbReference type="EMBL" id="JAAGAX010000006">
    <property type="protein sequence ID" value="KAF2310522.1"/>
    <property type="molecule type" value="Genomic_DNA"/>
</dbReference>
<feature type="compositionally biased region" description="Low complexity" evidence="9">
    <location>
        <begin position="152"/>
        <end position="168"/>
    </location>
</feature>
<dbReference type="GO" id="GO:0008270">
    <property type="term" value="F:zinc ion binding"/>
    <property type="evidence" value="ECO:0007669"/>
    <property type="project" value="UniProtKB-KW"/>
</dbReference>
<dbReference type="PROSITE" id="PS50089">
    <property type="entry name" value="ZF_RING_2"/>
    <property type="match status" value="1"/>
</dbReference>
<accession>A0A6A6M9Y9</accession>
<proteinExistence type="predicted"/>
<dbReference type="InterPro" id="IPR001841">
    <property type="entry name" value="Znf_RING"/>
</dbReference>
<evidence type="ECO:0000256" key="8">
    <source>
        <dbReference type="PROSITE-ProRule" id="PRU00175"/>
    </source>
</evidence>
<evidence type="ECO:0000313" key="11">
    <source>
        <dbReference type="EMBL" id="KAF2310522.1"/>
    </source>
</evidence>
<keyword evidence="4 8" id="KW-0863">Zinc-finger</keyword>
<feature type="domain" description="RING-type" evidence="10">
    <location>
        <begin position="556"/>
        <end position="598"/>
    </location>
</feature>
<dbReference type="Gene3D" id="3.30.40.10">
    <property type="entry name" value="Zinc/RING finger domain, C3HC4 (zinc finger)"/>
    <property type="match status" value="1"/>
</dbReference>
<evidence type="ECO:0000256" key="6">
    <source>
        <dbReference type="ARBA" id="ARBA00022989"/>
    </source>
</evidence>
<feature type="region of interest" description="Disordered" evidence="9">
    <location>
        <begin position="1"/>
        <end position="38"/>
    </location>
</feature>
<organism evidence="11 12">
    <name type="scientific">Hevea brasiliensis</name>
    <name type="common">Para rubber tree</name>
    <name type="synonym">Siphonia brasiliensis</name>
    <dbReference type="NCBI Taxonomy" id="3981"/>
    <lineage>
        <taxon>Eukaryota</taxon>
        <taxon>Viridiplantae</taxon>
        <taxon>Streptophyta</taxon>
        <taxon>Embryophyta</taxon>
        <taxon>Tracheophyta</taxon>
        <taxon>Spermatophyta</taxon>
        <taxon>Magnoliopsida</taxon>
        <taxon>eudicotyledons</taxon>
        <taxon>Gunneridae</taxon>
        <taxon>Pentapetalae</taxon>
        <taxon>rosids</taxon>
        <taxon>fabids</taxon>
        <taxon>Malpighiales</taxon>
        <taxon>Euphorbiaceae</taxon>
        <taxon>Crotonoideae</taxon>
        <taxon>Micrandreae</taxon>
        <taxon>Hevea</taxon>
    </lineage>
</organism>
<gene>
    <name evidence="11" type="ORF">GH714_013531</name>
</gene>
<dbReference type="GO" id="GO:0016020">
    <property type="term" value="C:membrane"/>
    <property type="evidence" value="ECO:0007669"/>
    <property type="project" value="UniProtKB-SubCell"/>
</dbReference>
<keyword evidence="2" id="KW-0812">Transmembrane</keyword>
<keyword evidence="12" id="KW-1185">Reference proteome</keyword>
<dbReference type="FunFam" id="3.30.40.10:FF:000388">
    <property type="entry name" value="Putative RING zinc finger domain superfamily protein"/>
    <property type="match status" value="1"/>
</dbReference>
<sequence length="623" mass="68890">MTASGADAVGDGVDHEIPVEVDGAERVEEDDDDEEEEAAAARRWCMRRRWPVVWRAMMMRSRWMWMGMSRWRRMGTRRRRRWIVVMGDDVFIEETNMHPIFSIQMENHPGEILVNSAKHCDPVTSEVWNLAEESSFISGIGTSSISSVTETGASSGSSITASEGISAEDGLRNDGTSNQGKCFFESKELVSPYQVSDYSSHDESCSHRSITEASTSFKEQQSSEPVSVNVLANKDAVDGIENSEDKGGSHICPEIIHPSSSSPEGLGDAHADGVSIENHMAEVTSMFTSDSDSVPHRSEVPGTFHSLLDESVPAAIPSGLGFLVANREQDRGDGSVLHVDVVSISSSILSSSNADTSGHDARRNSRRLFWDAFSRRSSRRHLDSPTIVFSADNSDDLLSHERWLLDFSGDFFDDGIGMGSDSGYPGSRIHSLNGRRRHPRSEIWERLRGGLDEHGRRTTFCPSGLHDDGTCSCESLPTTEEASNRASISRIVMLAEALFEVVFLYQLNLIPGGWPAYVTFPINGIPTSPESVVDSFPLKNHRKEDKVEGSDDVEQCYICLAEYEEGEKIRVLPCHHEYHMSCVDKWLKEIHGVCPLCRGDVRQGANEPSASVFSVPNPEIPYI</sequence>
<dbReference type="PANTHER" id="PTHR47168">
    <property type="entry name" value="RING ZINC FINGER DOMAIN SUPERFAMILY PROTEIN-RELATED"/>
    <property type="match status" value="1"/>
</dbReference>
<evidence type="ECO:0000259" key="10">
    <source>
        <dbReference type="PROSITE" id="PS50089"/>
    </source>
</evidence>
<evidence type="ECO:0000256" key="7">
    <source>
        <dbReference type="ARBA" id="ARBA00023136"/>
    </source>
</evidence>
<comment type="subcellular location">
    <subcellularLocation>
        <location evidence="1">Membrane</location>
        <topology evidence="1">Single-pass membrane protein</topology>
    </subcellularLocation>
</comment>
<name>A0A6A6M9Y9_HEVBR</name>
<keyword evidence="6" id="KW-1133">Transmembrane helix</keyword>
<feature type="compositionally biased region" description="Basic and acidic residues" evidence="9">
    <location>
        <begin position="12"/>
        <end position="26"/>
    </location>
</feature>
<evidence type="ECO:0000256" key="4">
    <source>
        <dbReference type="ARBA" id="ARBA00022771"/>
    </source>
</evidence>
<protein>
    <recommendedName>
        <fullName evidence="10">RING-type domain-containing protein</fullName>
    </recommendedName>
</protein>
<comment type="caution">
    <text evidence="11">The sequence shown here is derived from an EMBL/GenBank/DDBJ whole genome shotgun (WGS) entry which is preliminary data.</text>
</comment>
<feature type="compositionally biased region" description="Acidic residues" evidence="9">
    <location>
        <begin position="27"/>
        <end position="38"/>
    </location>
</feature>
<dbReference type="InterPro" id="IPR013083">
    <property type="entry name" value="Znf_RING/FYVE/PHD"/>
</dbReference>
<dbReference type="SMART" id="SM00184">
    <property type="entry name" value="RING"/>
    <property type="match status" value="1"/>
</dbReference>
<dbReference type="AlphaFoldDB" id="A0A6A6M9Y9"/>
<keyword evidence="5" id="KW-0862">Zinc</keyword>
<feature type="region of interest" description="Disordered" evidence="9">
    <location>
        <begin position="152"/>
        <end position="173"/>
    </location>
</feature>
<keyword evidence="3" id="KW-0479">Metal-binding</keyword>
<dbReference type="Proteomes" id="UP000467840">
    <property type="component" value="Chromosome 14"/>
</dbReference>
<keyword evidence="7" id="KW-0472">Membrane</keyword>
<evidence type="ECO:0000256" key="9">
    <source>
        <dbReference type="SAM" id="MobiDB-lite"/>
    </source>
</evidence>
<evidence type="ECO:0000256" key="5">
    <source>
        <dbReference type="ARBA" id="ARBA00022833"/>
    </source>
</evidence>
<evidence type="ECO:0000256" key="2">
    <source>
        <dbReference type="ARBA" id="ARBA00022692"/>
    </source>
</evidence>
<evidence type="ECO:0000313" key="12">
    <source>
        <dbReference type="Proteomes" id="UP000467840"/>
    </source>
</evidence>